<keyword evidence="7" id="KW-1185">Reference proteome</keyword>
<feature type="compositionally biased region" description="Gly residues" evidence="4">
    <location>
        <begin position="227"/>
        <end position="238"/>
    </location>
</feature>
<feature type="domain" description="Integrase catalytic" evidence="5">
    <location>
        <begin position="487"/>
        <end position="650"/>
    </location>
</feature>
<feature type="compositionally biased region" description="Polar residues" evidence="4">
    <location>
        <begin position="806"/>
        <end position="826"/>
    </location>
</feature>
<evidence type="ECO:0000256" key="3">
    <source>
        <dbReference type="ARBA" id="ARBA00022801"/>
    </source>
</evidence>
<name>A0A8J5WG64_ZIZPA</name>
<dbReference type="GO" id="GO:0046872">
    <property type="term" value="F:metal ion binding"/>
    <property type="evidence" value="ECO:0007669"/>
    <property type="project" value="UniProtKB-KW"/>
</dbReference>
<dbReference type="InterPro" id="IPR013103">
    <property type="entry name" value="RVT_2"/>
</dbReference>
<feature type="region of interest" description="Disordered" evidence="4">
    <location>
        <begin position="805"/>
        <end position="833"/>
    </location>
</feature>
<dbReference type="InterPro" id="IPR057670">
    <property type="entry name" value="SH3_retrovirus"/>
</dbReference>
<dbReference type="InterPro" id="IPR001584">
    <property type="entry name" value="Integrase_cat-core"/>
</dbReference>
<evidence type="ECO:0000256" key="4">
    <source>
        <dbReference type="SAM" id="MobiDB-lite"/>
    </source>
</evidence>
<dbReference type="PROSITE" id="PS50994">
    <property type="entry name" value="INTEGRASE"/>
    <property type="match status" value="1"/>
</dbReference>
<dbReference type="InterPro" id="IPR039537">
    <property type="entry name" value="Retrotran_Ty1/copia-like"/>
</dbReference>
<dbReference type="EMBL" id="JAAALK010000082">
    <property type="protein sequence ID" value="KAG8087752.1"/>
    <property type="molecule type" value="Genomic_DNA"/>
</dbReference>
<dbReference type="GO" id="GO:0008233">
    <property type="term" value="F:peptidase activity"/>
    <property type="evidence" value="ECO:0007669"/>
    <property type="project" value="UniProtKB-KW"/>
</dbReference>
<evidence type="ECO:0000256" key="1">
    <source>
        <dbReference type="ARBA" id="ARBA00022670"/>
    </source>
</evidence>
<dbReference type="Pfam" id="PF13976">
    <property type="entry name" value="gag_pre-integrs"/>
    <property type="match status" value="1"/>
</dbReference>
<reference evidence="6" key="2">
    <citation type="submission" date="2021-02" db="EMBL/GenBank/DDBJ databases">
        <authorList>
            <person name="Kimball J.A."/>
            <person name="Haas M.W."/>
            <person name="Macchietto M."/>
            <person name="Kono T."/>
            <person name="Duquette J."/>
            <person name="Shao M."/>
        </authorList>
    </citation>
    <scope>NUCLEOTIDE SEQUENCE</scope>
    <source>
        <tissue evidence="6">Fresh leaf tissue</tissue>
    </source>
</reference>
<dbReference type="PANTHER" id="PTHR42648:SF26">
    <property type="entry name" value="INTEGRASE CATALYTIC DOMAIN-CONTAINING PROTEIN"/>
    <property type="match status" value="1"/>
</dbReference>
<organism evidence="6 7">
    <name type="scientific">Zizania palustris</name>
    <name type="common">Northern wild rice</name>
    <dbReference type="NCBI Taxonomy" id="103762"/>
    <lineage>
        <taxon>Eukaryota</taxon>
        <taxon>Viridiplantae</taxon>
        <taxon>Streptophyta</taxon>
        <taxon>Embryophyta</taxon>
        <taxon>Tracheophyta</taxon>
        <taxon>Spermatophyta</taxon>
        <taxon>Magnoliopsida</taxon>
        <taxon>Liliopsida</taxon>
        <taxon>Poales</taxon>
        <taxon>Poaceae</taxon>
        <taxon>BOP clade</taxon>
        <taxon>Oryzoideae</taxon>
        <taxon>Oryzeae</taxon>
        <taxon>Zizaniinae</taxon>
        <taxon>Zizania</taxon>
    </lineage>
</organism>
<keyword evidence="2" id="KW-0479">Metal-binding</keyword>
<dbReference type="Pfam" id="PF14223">
    <property type="entry name" value="Retrotran_gag_2"/>
    <property type="match status" value="1"/>
</dbReference>
<evidence type="ECO:0000313" key="7">
    <source>
        <dbReference type="Proteomes" id="UP000729402"/>
    </source>
</evidence>
<dbReference type="GO" id="GO:0015074">
    <property type="term" value="P:DNA integration"/>
    <property type="evidence" value="ECO:0007669"/>
    <property type="project" value="InterPro"/>
</dbReference>
<feature type="compositionally biased region" description="Polar residues" evidence="4">
    <location>
        <begin position="739"/>
        <end position="748"/>
    </location>
</feature>
<keyword evidence="1" id="KW-0645">Protease</keyword>
<sequence>MIPCLMSYNLMGYADGSKVAPPKVISVPATEEAEAQLLSNPAFIAWQQQDQVVVSGIRSSLSEDVLGHVLFRHTSADIWGELERMFASRSRAKAVQVRIQLANLKRNNMPVVDYFHKIKNMADTLSATGSPLAEEDIVSYILAGLGPRYESLVASMAVHSEPISLGDLYSYLVSHEALIEQNASEGEQQHFMSSANQVSRGYQGAGGYQGGRGRGNSGRGRGRGRIGGRVQGTGGGNFNAGQQSHRNNYRNNTQGQARPPLPTCQICNKRGHDALNCWNRYSEDYPPEDHNAHAYQVDTNWYMDSGATDHITSDMQRLNVRSTYNGAEQVQVANGAGLPILHTGHTSISGSSSPLKLNNILHVPNISKHLVSVHKLAVDNNAYIEFHPTSFFVKDQATQRVLHHGPCKGGLYPLASSASTPLPRSILSASKVDQALWHRRLGHPSSSIASSVLESLKLFPLNKESHVCDACQQAKSHRLPFSSSSRVSTSPLELVHSDVWGPTISSVSGHKYYVIFIDDFSRFTWLYLLKHKSDVEFAFIQFKHLAENQLNAKIKAVQSDGGGEYVKLHSLFVSAGITHRVSCPHTSQQNGVAERKHRHLVETGLALLAQSSIPLRFWDEAFLSACYLINRMPSRVTHAQSPIERLFKKPVDYSLLRVFGCACWPYLRPYRSRKIEFRSTRCVFLGYSGKHKGYKCLHIPTGRIYISRDVTFDERIFPFADTSTSDSTPSTNPTDKPGSTIQLSSPSHSTLEPVLDYHHVQRANPVLFSTNDMPCGAFDDTGAADLDSPTTGETLSPAVVDDASGMISQEDPSAPPQLTSRPTTRLSHGISKPKEFTDGTVRYPLNKRAFLASLSLCPAEPVSYAEAAKFPEWRNAMTAEYDALMRNKTWHLIPREKHHNVVGCRWIFKVKHKADGTLDRYKARLVAKGFTQREGIDYGDTFSPVVKPTTVRLVLSLAVSRGWHLRQIDIQNAFLHGELTEEVYMQQPPGFENSQHPEYICKLDKALYGLKQAPRAWNIKLSTKLFSLGFTASKSDSSLFILHQPTVSIYMLVYVDDIIIASSNADVSDKLLQQLSSEFAVKDLGQLHYFLGIEASYHDDGVVLTQGKYVQDLLRRTNMQLCKPSDTPMCSTEKLSRELGKALEDQEVFLYRSTVGALQYLTLTRPDISFAVNKVCQFLHCPTDAHWEAVKRILRYLKGTCYVGLKIRRSLSQGLSAFSDADWAGCPDDRRSTGGFAIFCGPNLVSWSSRKQSTISRSSTEAEYKALANATAELIWMESLLQELKVPLQCKPKLWCDNLGATYLTANPVFHARTKHIEIDVHFVRERVTRGQLEVQFISSADQVADIFTKPLPRPLFRRFFGDLNLVEEG</sequence>
<dbReference type="InterPro" id="IPR025724">
    <property type="entry name" value="GAG-pre-integrase_dom"/>
</dbReference>
<dbReference type="Proteomes" id="UP000729402">
    <property type="component" value="Unassembled WGS sequence"/>
</dbReference>
<feature type="region of interest" description="Disordered" evidence="4">
    <location>
        <begin position="202"/>
        <end position="242"/>
    </location>
</feature>
<dbReference type="Pfam" id="PF22936">
    <property type="entry name" value="Pol_BBD"/>
    <property type="match status" value="1"/>
</dbReference>
<feature type="compositionally biased region" description="Low complexity" evidence="4">
    <location>
        <begin position="722"/>
        <end position="737"/>
    </location>
</feature>
<evidence type="ECO:0000259" key="5">
    <source>
        <dbReference type="PROSITE" id="PS50994"/>
    </source>
</evidence>
<dbReference type="Pfam" id="PF00665">
    <property type="entry name" value="rve"/>
    <property type="match status" value="1"/>
</dbReference>
<feature type="compositionally biased region" description="Gly residues" evidence="4">
    <location>
        <begin position="203"/>
        <end position="219"/>
    </location>
</feature>
<gene>
    <name evidence="6" type="ORF">GUJ93_ZPchr0010g8288</name>
</gene>
<dbReference type="OrthoDB" id="1737296at2759"/>
<comment type="caution">
    <text evidence="6">The sequence shown here is derived from an EMBL/GenBank/DDBJ whole genome shotgun (WGS) entry which is preliminary data.</text>
</comment>
<keyword evidence="3" id="KW-0378">Hydrolase</keyword>
<proteinExistence type="predicted"/>
<dbReference type="CDD" id="cd09272">
    <property type="entry name" value="RNase_HI_RT_Ty1"/>
    <property type="match status" value="1"/>
</dbReference>
<protein>
    <recommendedName>
        <fullName evidence="5">Integrase catalytic domain-containing protein</fullName>
    </recommendedName>
</protein>
<dbReference type="Pfam" id="PF07727">
    <property type="entry name" value="RVT_2"/>
    <property type="match status" value="1"/>
</dbReference>
<dbReference type="GO" id="GO:0006508">
    <property type="term" value="P:proteolysis"/>
    <property type="evidence" value="ECO:0007669"/>
    <property type="project" value="UniProtKB-KW"/>
</dbReference>
<evidence type="ECO:0000313" key="6">
    <source>
        <dbReference type="EMBL" id="KAG8087752.1"/>
    </source>
</evidence>
<dbReference type="Pfam" id="PF25597">
    <property type="entry name" value="SH3_retrovirus"/>
    <property type="match status" value="1"/>
</dbReference>
<feature type="region of interest" description="Disordered" evidence="4">
    <location>
        <begin position="722"/>
        <end position="748"/>
    </location>
</feature>
<dbReference type="PANTHER" id="PTHR42648">
    <property type="entry name" value="TRANSPOSASE, PUTATIVE-RELATED"/>
    <property type="match status" value="1"/>
</dbReference>
<reference evidence="6" key="1">
    <citation type="journal article" date="2021" name="bioRxiv">
        <title>Whole Genome Assembly and Annotation of Northern Wild Rice, Zizania palustris L., Supports a Whole Genome Duplication in the Zizania Genus.</title>
        <authorList>
            <person name="Haas M."/>
            <person name="Kono T."/>
            <person name="Macchietto M."/>
            <person name="Millas R."/>
            <person name="McGilp L."/>
            <person name="Shao M."/>
            <person name="Duquette J."/>
            <person name="Hirsch C.N."/>
            <person name="Kimball J."/>
        </authorList>
    </citation>
    <scope>NUCLEOTIDE SEQUENCE</scope>
    <source>
        <tissue evidence="6">Fresh leaf tissue</tissue>
    </source>
</reference>
<accession>A0A8J5WG64</accession>
<evidence type="ECO:0000256" key="2">
    <source>
        <dbReference type="ARBA" id="ARBA00022723"/>
    </source>
</evidence>
<dbReference type="InterPro" id="IPR054722">
    <property type="entry name" value="PolX-like_BBD"/>
</dbReference>